<dbReference type="PANTHER" id="PTHR21600">
    <property type="entry name" value="MITOCHONDRIAL RNA PSEUDOURIDINE SYNTHASE"/>
    <property type="match status" value="1"/>
</dbReference>
<dbReference type="Proteomes" id="UP001370348">
    <property type="component" value="Chromosome"/>
</dbReference>
<dbReference type="InterPro" id="IPR050188">
    <property type="entry name" value="RluA_PseudoU_synthase"/>
</dbReference>
<dbReference type="InterPro" id="IPR006224">
    <property type="entry name" value="PsdUridine_synth_RluA-like_CS"/>
</dbReference>
<keyword evidence="12" id="KW-1185">Reference proteome</keyword>
<evidence type="ECO:0000313" key="11">
    <source>
        <dbReference type="EMBL" id="WXB18910.1"/>
    </source>
</evidence>
<organism evidence="11 12">
    <name type="scientific">Pendulispora albinea</name>
    <dbReference type="NCBI Taxonomy" id="2741071"/>
    <lineage>
        <taxon>Bacteria</taxon>
        <taxon>Pseudomonadati</taxon>
        <taxon>Myxococcota</taxon>
        <taxon>Myxococcia</taxon>
        <taxon>Myxococcales</taxon>
        <taxon>Sorangiineae</taxon>
        <taxon>Pendulisporaceae</taxon>
        <taxon>Pendulispora</taxon>
    </lineage>
</organism>
<gene>
    <name evidence="11" type="ORF">LZC94_16935</name>
</gene>
<evidence type="ECO:0000259" key="10">
    <source>
        <dbReference type="Pfam" id="PF00849"/>
    </source>
</evidence>
<keyword evidence="1" id="KW-0819">tRNA processing</keyword>
<sequence length="239" mass="26426">MPLFSSSSSSSSHLPIELLHVDEHVAVANKPSGLLVHRGWDDDDDVALFRVRDALGARVHPIHRLDRGTSGALLFARTREAAASLARAFEAGEVEKRYLALVRGTPPESGRIDHPIPKSEGGPRVPAQTRYRRIARSPVDRCSLVEAWPETGRLHQIRRHLRHIHHPLIGDVNYGSGEINRHYRAHYALHRLALHAASLVFAHPITAARIAVTAPLPEDFARALDALGLLRDPAGELIR</sequence>
<dbReference type="EC" id="5.4.99.26" evidence="5"/>
<dbReference type="EMBL" id="CP089984">
    <property type="protein sequence ID" value="WXB18910.1"/>
    <property type="molecule type" value="Genomic_DNA"/>
</dbReference>
<dbReference type="PANTHER" id="PTHR21600:SF56">
    <property type="entry name" value="TRNA PSEUDOURIDINE SYNTHASE C"/>
    <property type="match status" value="1"/>
</dbReference>
<reference evidence="11 12" key="1">
    <citation type="submission" date="2021-12" db="EMBL/GenBank/DDBJ databases">
        <title>Discovery of the Pendulisporaceae a myxobacterial family with distinct sporulation behavior and unique specialized metabolism.</title>
        <authorList>
            <person name="Garcia R."/>
            <person name="Popoff A."/>
            <person name="Bader C.D."/>
            <person name="Loehr J."/>
            <person name="Walesch S."/>
            <person name="Walt C."/>
            <person name="Boldt J."/>
            <person name="Bunk B."/>
            <person name="Haeckl F.J.F.P.J."/>
            <person name="Gunesch A.P."/>
            <person name="Birkelbach J."/>
            <person name="Nuebel U."/>
            <person name="Pietschmann T."/>
            <person name="Bach T."/>
            <person name="Mueller R."/>
        </authorList>
    </citation>
    <scope>NUCLEOTIDE SEQUENCE [LARGE SCALE GENOMIC DNA]</scope>
    <source>
        <strain evidence="11 12">MSr11954</strain>
    </source>
</reference>
<accession>A0ABZ2M8S1</accession>
<comment type="function">
    <text evidence="4">Responsible for synthesis of pseudouridine from uracil-65 in transfer RNAs.</text>
</comment>
<evidence type="ECO:0000313" key="12">
    <source>
        <dbReference type="Proteomes" id="UP001370348"/>
    </source>
</evidence>
<dbReference type="Pfam" id="PF00849">
    <property type="entry name" value="PseudoU_synth_2"/>
    <property type="match status" value="1"/>
</dbReference>
<protein>
    <recommendedName>
        <fullName evidence="6">tRNA pseudouridine synthase C</fullName>
        <ecNumber evidence="5">5.4.99.26</ecNumber>
    </recommendedName>
    <alternativeName>
        <fullName evidence="8">tRNA pseudouridine(65) synthase</fullName>
    </alternativeName>
    <alternativeName>
        <fullName evidence="9">tRNA pseudouridylate synthase C</fullName>
    </alternativeName>
    <alternativeName>
        <fullName evidence="7">tRNA-uridine isomerase C</fullName>
    </alternativeName>
</protein>
<dbReference type="RefSeq" id="WP_394828535.1">
    <property type="nucleotide sequence ID" value="NZ_CP089984.1"/>
</dbReference>
<comment type="catalytic activity">
    <reaction evidence="3">
        <text>uridine(65) in tRNA = pseudouridine(65) in tRNA</text>
        <dbReference type="Rhea" id="RHEA:42536"/>
        <dbReference type="Rhea" id="RHEA-COMP:10103"/>
        <dbReference type="Rhea" id="RHEA-COMP:10104"/>
        <dbReference type="ChEBI" id="CHEBI:65314"/>
        <dbReference type="ChEBI" id="CHEBI:65315"/>
        <dbReference type="EC" id="5.4.99.26"/>
    </reaction>
</comment>
<evidence type="ECO:0000256" key="3">
    <source>
        <dbReference type="ARBA" id="ARBA00036607"/>
    </source>
</evidence>
<evidence type="ECO:0000256" key="5">
    <source>
        <dbReference type="ARBA" id="ARBA00038943"/>
    </source>
</evidence>
<evidence type="ECO:0000256" key="9">
    <source>
        <dbReference type="ARBA" id="ARBA00043049"/>
    </source>
</evidence>
<dbReference type="SUPFAM" id="SSF55120">
    <property type="entry name" value="Pseudouridine synthase"/>
    <property type="match status" value="1"/>
</dbReference>
<evidence type="ECO:0000256" key="7">
    <source>
        <dbReference type="ARBA" id="ARBA00041803"/>
    </source>
</evidence>
<evidence type="ECO:0000256" key="2">
    <source>
        <dbReference type="ARBA" id="ARBA00023235"/>
    </source>
</evidence>
<keyword evidence="2" id="KW-0413">Isomerase</keyword>
<dbReference type="InterPro" id="IPR006145">
    <property type="entry name" value="PsdUridine_synth_RsuA/RluA"/>
</dbReference>
<evidence type="ECO:0000256" key="8">
    <source>
        <dbReference type="ARBA" id="ARBA00041975"/>
    </source>
</evidence>
<dbReference type="PROSITE" id="PS01129">
    <property type="entry name" value="PSI_RLU"/>
    <property type="match status" value="1"/>
</dbReference>
<dbReference type="Gene3D" id="3.30.2350.10">
    <property type="entry name" value="Pseudouridine synthase"/>
    <property type="match status" value="1"/>
</dbReference>
<name>A0ABZ2M8S1_9BACT</name>
<feature type="domain" description="Pseudouridine synthase RsuA/RluA-like" evidence="10">
    <location>
        <begin position="24"/>
        <end position="163"/>
    </location>
</feature>
<proteinExistence type="predicted"/>
<evidence type="ECO:0000256" key="1">
    <source>
        <dbReference type="ARBA" id="ARBA00022694"/>
    </source>
</evidence>
<dbReference type="InterPro" id="IPR020103">
    <property type="entry name" value="PsdUridine_synth_cat_dom_sf"/>
</dbReference>
<evidence type="ECO:0000256" key="4">
    <source>
        <dbReference type="ARBA" id="ARBA00037670"/>
    </source>
</evidence>
<evidence type="ECO:0000256" key="6">
    <source>
        <dbReference type="ARBA" id="ARBA00040675"/>
    </source>
</evidence>